<evidence type="ECO:0000256" key="1">
    <source>
        <dbReference type="ARBA" id="ARBA00022468"/>
    </source>
</evidence>
<dbReference type="SUPFAM" id="SSF52047">
    <property type="entry name" value="RNI-like"/>
    <property type="match status" value="1"/>
</dbReference>
<dbReference type="GO" id="GO:0005096">
    <property type="term" value="F:GTPase activator activity"/>
    <property type="evidence" value="ECO:0007669"/>
    <property type="project" value="UniProtKB-KW"/>
</dbReference>
<evidence type="ECO:0000313" key="6">
    <source>
        <dbReference type="Proteomes" id="UP001633002"/>
    </source>
</evidence>
<evidence type="ECO:0000256" key="2">
    <source>
        <dbReference type="ARBA" id="ARBA00022614"/>
    </source>
</evidence>
<keyword evidence="1" id="KW-0343">GTPase activation</keyword>
<keyword evidence="2" id="KW-0433">Leucine-rich repeat</keyword>
<organism evidence="5 6">
    <name type="scientific">Riccia sorocarpa</name>
    <dbReference type="NCBI Taxonomy" id="122646"/>
    <lineage>
        <taxon>Eukaryota</taxon>
        <taxon>Viridiplantae</taxon>
        <taxon>Streptophyta</taxon>
        <taxon>Embryophyta</taxon>
        <taxon>Marchantiophyta</taxon>
        <taxon>Marchantiopsida</taxon>
        <taxon>Marchantiidae</taxon>
        <taxon>Marchantiales</taxon>
        <taxon>Ricciaceae</taxon>
        <taxon>Riccia</taxon>
    </lineage>
</organism>
<gene>
    <name evidence="5" type="ORF">R1sor_013350</name>
</gene>
<dbReference type="InterPro" id="IPR032675">
    <property type="entry name" value="LRR_dom_sf"/>
</dbReference>
<feature type="compositionally biased region" description="Basic and acidic residues" evidence="4">
    <location>
        <begin position="32"/>
        <end position="59"/>
    </location>
</feature>
<dbReference type="AlphaFoldDB" id="A0ABD3HAD7"/>
<keyword evidence="3" id="KW-0677">Repeat</keyword>
<accession>A0ABD3HAD7</accession>
<sequence length="562" mass="62349">MSKAVGWIKARTKKRFSSKDKLSAENSPSNSPEREIHSKRNQSDYWKKPEPDPDPRPTEFESPYGSPYRSPYGSSRYNKDWRDGPIENPDSRSSTSTTITDVSSSNEADRSPFHRRSVTVGQAGGIPSAGRRRSADLRSQSPEANQQQSYTSSPTHQSNASSPIHSISSRFYELELDTAKVDSLLLNWPKLKSTYAMDNHRFEGRLLRLMEVETEIIVVGEEPTPERWSLGLIDDGVKALGKAIARRGYAKLKLLHLEQCRMLFESSFATLARAINATSLPNLEELSFEHISGVNNQGVFELAKAFKTGGHFSRLTALILIDNGMQDEGLITLAREGFGSGNLSSLKKLHIGSSQSDGKKANYEEFYLDGAREFALEVSSSGHLPQLEDLRFSGCVHWKGVASVIEALETRINGAVKRLDLSGSPLGIEGTRVLARALEAPQFSSLESLNLDIAVEAMHIILEAFQLKNLYGLQRVTFSNVRLGEEELLSLAALLEGNHLPGLVEFSAYCSEITITSALALVRAYESNESVVARLNIGKWPMELQAEYEKLRKSNLELDELI</sequence>
<dbReference type="Proteomes" id="UP001633002">
    <property type="component" value="Unassembled WGS sequence"/>
</dbReference>
<dbReference type="EMBL" id="JBJQOH010000004">
    <property type="protein sequence ID" value="KAL3687041.1"/>
    <property type="molecule type" value="Genomic_DNA"/>
</dbReference>
<proteinExistence type="predicted"/>
<protein>
    <submittedName>
        <fullName evidence="5">Uncharacterized protein</fullName>
    </submittedName>
</protein>
<evidence type="ECO:0000256" key="4">
    <source>
        <dbReference type="SAM" id="MobiDB-lite"/>
    </source>
</evidence>
<reference evidence="5 6" key="1">
    <citation type="submission" date="2024-09" db="EMBL/GenBank/DDBJ databases">
        <title>Chromosome-scale assembly of Riccia sorocarpa.</title>
        <authorList>
            <person name="Paukszto L."/>
        </authorList>
    </citation>
    <scope>NUCLEOTIDE SEQUENCE [LARGE SCALE GENOMIC DNA]</scope>
    <source>
        <strain evidence="5">LP-2024</strain>
        <tissue evidence="5">Aerial parts of the thallus</tissue>
    </source>
</reference>
<evidence type="ECO:0000313" key="5">
    <source>
        <dbReference type="EMBL" id="KAL3687041.1"/>
    </source>
</evidence>
<dbReference type="PANTHER" id="PTHR24113">
    <property type="entry name" value="RAN GTPASE-ACTIVATING PROTEIN 1"/>
    <property type="match status" value="1"/>
</dbReference>
<evidence type="ECO:0000256" key="3">
    <source>
        <dbReference type="ARBA" id="ARBA00022737"/>
    </source>
</evidence>
<name>A0ABD3HAD7_9MARC</name>
<dbReference type="Gene3D" id="3.80.10.10">
    <property type="entry name" value="Ribonuclease Inhibitor"/>
    <property type="match status" value="2"/>
</dbReference>
<comment type="caution">
    <text evidence="5">The sequence shown here is derived from an EMBL/GenBank/DDBJ whole genome shotgun (WGS) entry which is preliminary data.</text>
</comment>
<feature type="compositionally biased region" description="Polar residues" evidence="4">
    <location>
        <begin position="137"/>
        <end position="157"/>
    </location>
</feature>
<dbReference type="PANTHER" id="PTHR24113:SF12">
    <property type="entry name" value="RAN GTPASE-ACTIVATING PROTEIN 1"/>
    <property type="match status" value="1"/>
</dbReference>
<feature type="compositionally biased region" description="Low complexity" evidence="4">
    <location>
        <begin position="62"/>
        <end position="76"/>
    </location>
</feature>
<feature type="compositionally biased region" description="Low complexity" evidence="4">
    <location>
        <begin position="91"/>
        <end position="105"/>
    </location>
</feature>
<feature type="region of interest" description="Disordered" evidence="4">
    <location>
        <begin position="1"/>
        <end position="163"/>
    </location>
</feature>
<dbReference type="InterPro" id="IPR027038">
    <property type="entry name" value="RanGap"/>
</dbReference>
<keyword evidence="6" id="KW-1185">Reference proteome</keyword>